<comment type="caution">
    <text evidence="1">The sequence shown here is derived from an EMBL/GenBank/DDBJ whole genome shotgun (WGS) entry which is preliminary data.</text>
</comment>
<name>A0A7X8XXC3_9BACT</name>
<sequence length="159" mass="18492">MNNIKQSSNTKNYDLFNIKKEISGLVDDFLLENEINLVDRITSFEKRSNVVLKKKQNFEEESFDLLTKQIDKIFNDIRYQIMTNIMNDEALSESQKEIKLQRSLLDVFQLQNMVEEMLLMISIHLEEMNGDTKSYLTKSSSVGETFVSKITSLTSSVFN</sequence>
<reference evidence="1 2" key="1">
    <citation type="submission" date="2020-04" db="EMBL/GenBank/DDBJ databases">
        <title>Flammeovirga sp. SR4, a novel species isolated from seawater.</title>
        <authorList>
            <person name="Wang X."/>
        </authorList>
    </citation>
    <scope>NUCLEOTIDE SEQUENCE [LARGE SCALE GENOMIC DNA]</scope>
    <source>
        <strain evidence="1 2">SR4</strain>
    </source>
</reference>
<accession>A0A7X8XXC3</accession>
<proteinExistence type="predicted"/>
<organism evidence="1 2">
    <name type="scientific">Flammeovirga agarivorans</name>
    <dbReference type="NCBI Taxonomy" id="2726742"/>
    <lineage>
        <taxon>Bacteria</taxon>
        <taxon>Pseudomonadati</taxon>
        <taxon>Bacteroidota</taxon>
        <taxon>Cytophagia</taxon>
        <taxon>Cytophagales</taxon>
        <taxon>Flammeovirgaceae</taxon>
        <taxon>Flammeovirga</taxon>
    </lineage>
</organism>
<evidence type="ECO:0000313" key="1">
    <source>
        <dbReference type="EMBL" id="NLR93033.1"/>
    </source>
</evidence>
<dbReference type="EMBL" id="JABAIL010000005">
    <property type="protein sequence ID" value="NLR93033.1"/>
    <property type="molecule type" value="Genomic_DNA"/>
</dbReference>
<evidence type="ECO:0000313" key="2">
    <source>
        <dbReference type="Proteomes" id="UP000585050"/>
    </source>
</evidence>
<dbReference type="AlphaFoldDB" id="A0A7X8XXC3"/>
<gene>
    <name evidence="1" type="ORF">HGP29_17605</name>
</gene>
<keyword evidence="2" id="KW-1185">Reference proteome</keyword>
<dbReference type="Proteomes" id="UP000585050">
    <property type="component" value="Unassembled WGS sequence"/>
</dbReference>
<dbReference type="RefSeq" id="WP_168883743.1">
    <property type="nucleotide sequence ID" value="NZ_JABAIL010000005.1"/>
</dbReference>
<protein>
    <submittedName>
        <fullName evidence="1">Uncharacterized protein</fullName>
    </submittedName>
</protein>